<organism evidence="1 2">
    <name type="scientific">Brachybacterium rhamnosum</name>
    <dbReference type="NCBI Taxonomy" id="173361"/>
    <lineage>
        <taxon>Bacteria</taxon>
        <taxon>Bacillati</taxon>
        <taxon>Actinomycetota</taxon>
        <taxon>Actinomycetes</taxon>
        <taxon>Micrococcales</taxon>
        <taxon>Dermabacteraceae</taxon>
        <taxon>Brachybacterium</taxon>
    </lineage>
</organism>
<keyword evidence="2" id="KW-1185">Reference proteome</keyword>
<dbReference type="Proteomes" id="UP001597280">
    <property type="component" value="Unassembled WGS sequence"/>
</dbReference>
<name>A0ABW4PUG1_9MICO</name>
<dbReference type="EMBL" id="JBHUFL010000002">
    <property type="protein sequence ID" value="MFD1834403.1"/>
    <property type="molecule type" value="Genomic_DNA"/>
</dbReference>
<sequence length="591" mass="63809">MTGSTLPPHRPSRRSLIGGGLSLTLLGLGLSGCSTDGDAAADSGPFPESWDEALTIDVFDGLANQMGEQPGWFGHLVEKDFALTLNVIAPNVAGGGDTLYNTRVAAGDLGDVVVTDVGQKLDELVEGGLLTDLTPYYEHMTSAARFDTAIQKVNEGKDGIYAIPTQVSSLKPTEPSEGIDPTFGPFLRWDVYKEIGYPEIGTLEDLTPVLEEMQKAQPTTENGKKVYALSLFKDWDGNFMNNAKQPCCYYGYDEVGFVLAAADGSDFQSIIDPDGLYVRTLRWFFDLNQKGLVDPDSTTQNYDTLYSKMQSGNVLFSFWPWQGQAAFNTEAHVAEGKGFMLAPLADQRIFSYGASIYGAQQVFAVGSQGDDPQRSAAFIDWLYSPAGVYANSSQTMGAAGPQGLTWELNGDKKPELTELGRKALLGDGADLPAEWGGGAYADGVSWLNTTTVLGSDEDPDTGYPYNYKMWETYQESVANPLTEDWAGRMGGAATTMEYLVANDQLAVAPGASYVAPQDSSEIETIRNQVKAAIVQSSWKMAFAGSEKDFDALLEDLTSTAEGLGYQKVLDVDMANAKEQDAARKNVAEQFG</sequence>
<dbReference type="PROSITE" id="PS51318">
    <property type="entry name" value="TAT"/>
    <property type="match status" value="1"/>
</dbReference>
<proteinExistence type="predicted"/>
<dbReference type="InterPro" id="IPR006311">
    <property type="entry name" value="TAT_signal"/>
</dbReference>
<evidence type="ECO:0000313" key="1">
    <source>
        <dbReference type="EMBL" id="MFD1834403.1"/>
    </source>
</evidence>
<reference evidence="2" key="1">
    <citation type="journal article" date="2019" name="Int. J. Syst. Evol. Microbiol.">
        <title>The Global Catalogue of Microorganisms (GCM) 10K type strain sequencing project: providing services to taxonomists for standard genome sequencing and annotation.</title>
        <authorList>
            <consortium name="The Broad Institute Genomics Platform"/>
            <consortium name="The Broad Institute Genome Sequencing Center for Infectious Disease"/>
            <person name="Wu L."/>
            <person name="Ma J."/>
        </authorList>
    </citation>
    <scope>NUCLEOTIDE SEQUENCE [LARGE SCALE GENOMIC DNA]</scope>
    <source>
        <strain evidence="2">JCM 11650</strain>
    </source>
</reference>
<gene>
    <name evidence="1" type="ORF">ACFSDA_04855</name>
</gene>
<comment type="caution">
    <text evidence="1">The sequence shown here is derived from an EMBL/GenBank/DDBJ whole genome shotgun (WGS) entry which is preliminary data.</text>
</comment>
<protein>
    <submittedName>
        <fullName evidence="1">ABC transporter substrate-binding protein</fullName>
    </submittedName>
</protein>
<dbReference type="SUPFAM" id="SSF53850">
    <property type="entry name" value="Periplasmic binding protein-like II"/>
    <property type="match status" value="1"/>
</dbReference>
<dbReference type="Gene3D" id="3.40.190.10">
    <property type="entry name" value="Periplasmic binding protein-like II"/>
    <property type="match status" value="2"/>
</dbReference>
<accession>A0ABW4PUG1</accession>
<evidence type="ECO:0000313" key="2">
    <source>
        <dbReference type="Proteomes" id="UP001597280"/>
    </source>
</evidence>
<dbReference type="RefSeq" id="WP_343903729.1">
    <property type="nucleotide sequence ID" value="NZ_BAAAIS010000002.1"/>
</dbReference>